<dbReference type="CDD" id="cd00266">
    <property type="entry name" value="MADS_SRF_like"/>
    <property type="match status" value="1"/>
</dbReference>
<reference evidence="10" key="1">
    <citation type="journal article" date="2013" name="Nat. Genet.">
        <title>The Capsella rubella genome and the genomic consequences of rapid mating system evolution.</title>
        <authorList>
            <person name="Slotte T."/>
            <person name="Hazzouri K.M."/>
            <person name="Agren J.A."/>
            <person name="Koenig D."/>
            <person name="Maumus F."/>
            <person name="Guo Y.L."/>
            <person name="Steige K."/>
            <person name="Platts A.E."/>
            <person name="Escobar J.S."/>
            <person name="Newman L.K."/>
            <person name="Wang W."/>
            <person name="Mandakova T."/>
            <person name="Vello E."/>
            <person name="Smith L.M."/>
            <person name="Henz S.R."/>
            <person name="Steffen J."/>
            <person name="Takuno S."/>
            <person name="Brandvain Y."/>
            <person name="Coop G."/>
            <person name="Andolfatto P."/>
            <person name="Hu T.T."/>
            <person name="Blanchette M."/>
            <person name="Clark R.M."/>
            <person name="Quesneville H."/>
            <person name="Nordborg M."/>
            <person name="Gaut B.S."/>
            <person name="Lysak M.A."/>
            <person name="Jenkins J."/>
            <person name="Grimwood J."/>
            <person name="Chapman J."/>
            <person name="Prochnik S."/>
            <person name="Shu S."/>
            <person name="Rokhsar D."/>
            <person name="Schmutz J."/>
            <person name="Weigel D."/>
            <person name="Wright S.I."/>
        </authorList>
    </citation>
    <scope>NUCLEOTIDE SEQUENCE [LARGE SCALE GENOMIC DNA]</scope>
    <source>
        <strain evidence="10">cv. Monte Gargano</strain>
    </source>
</reference>
<protein>
    <recommendedName>
        <fullName evidence="8">MADS-box domain-containing protein</fullName>
    </recommendedName>
</protein>
<evidence type="ECO:0000259" key="8">
    <source>
        <dbReference type="PROSITE" id="PS50066"/>
    </source>
</evidence>
<keyword evidence="7" id="KW-0812">Transmembrane</keyword>
<name>R0HBN4_9BRAS</name>
<dbReference type="SMART" id="SM00432">
    <property type="entry name" value="MADS"/>
    <property type="match status" value="1"/>
</dbReference>
<evidence type="ECO:0000256" key="7">
    <source>
        <dbReference type="SAM" id="Phobius"/>
    </source>
</evidence>
<dbReference type="Proteomes" id="UP000029121">
    <property type="component" value="Unassembled WGS sequence"/>
</dbReference>
<evidence type="ECO:0000256" key="1">
    <source>
        <dbReference type="ARBA" id="ARBA00004123"/>
    </source>
</evidence>
<dbReference type="GO" id="GO:0005634">
    <property type="term" value="C:nucleus"/>
    <property type="evidence" value="ECO:0007669"/>
    <property type="project" value="UniProtKB-SubCell"/>
</dbReference>
<dbReference type="PANTHER" id="PTHR11945:SF674">
    <property type="entry name" value="AGAMOUS-LIKE 39-RELATED"/>
    <property type="match status" value="1"/>
</dbReference>
<sequence>MNVNKKGKYTHKLCHKKENINFDQKKKRKIITRSTDHYNIYALLCFYSVFTSVFGSPLFISRLCKQKKNTMQSSSSVSESTTKKGTKRKIEIKKRETKQQRAVACSKRRQTVFSKAADLCLLSGANVAVFVTSPAESSDVVYSFSGYSPAHEIADCYLNRKPPPKFVVNPQSKLGFWWEDPDLYKSCDDLSELNMIEDRIERMKKHVMACLEKKEKSQCVSNSEQNPSSSVHECFNDQTLASSFHGDRNPNFSTQSSSQVGSFCQNPYSSLDKICGESSSQVASPYPNLNSEIQGCDETEDETNLIMNLPHPQATQPRRIGMYLHESIH</sequence>
<dbReference type="AlphaFoldDB" id="R0HBN4"/>
<dbReference type="PANTHER" id="PTHR11945">
    <property type="entry name" value="MADS BOX PROTEIN"/>
    <property type="match status" value="1"/>
</dbReference>
<dbReference type="Pfam" id="PF00319">
    <property type="entry name" value="SRF-TF"/>
    <property type="match status" value="1"/>
</dbReference>
<dbReference type="PROSITE" id="PS50066">
    <property type="entry name" value="MADS_BOX_2"/>
    <property type="match status" value="1"/>
</dbReference>
<organism evidence="9 10">
    <name type="scientific">Capsella rubella</name>
    <dbReference type="NCBI Taxonomy" id="81985"/>
    <lineage>
        <taxon>Eukaryota</taxon>
        <taxon>Viridiplantae</taxon>
        <taxon>Streptophyta</taxon>
        <taxon>Embryophyta</taxon>
        <taxon>Tracheophyta</taxon>
        <taxon>Spermatophyta</taxon>
        <taxon>Magnoliopsida</taxon>
        <taxon>eudicotyledons</taxon>
        <taxon>Gunneridae</taxon>
        <taxon>Pentapetalae</taxon>
        <taxon>rosids</taxon>
        <taxon>malvids</taxon>
        <taxon>Brassicales</taxon>
        <taxon>Brassicaceae</taxon>
        <taxon>Camelineae</taxon>
        <taxon>Capsella</taxon>
    </lineage>
</organism>
<proteinExistence type="predicted"/>
<evidence type="ECO:0000256" key="4">
    <source>
        <dbReference type="ARBA" id="ARBA00023163"/>
    </source>
</evidence>
<evidence type="ECO:0000256" key="6">
    <source>
        <dbReference type="SAM" id="MobiDB-lite"/>
    </source>
</evidence>
<feature type="domain" description="MADS-box" evidence="8">
    <location>
        <begin position="85"/>
        <end position="133"/>
    </location>
</feature>
<dbReference type="InterPro" id="IPR002100">
    <property type="entry name" value="TF_MADSbox"/>
</dbReference>
<keyword evidence="5" id="KW-0539">Nucleus</keyword>
<dbReference type="STRING" id="81985.R0HBN4"/>
<keyword evidence="7" id="KW-0472">Membrane</keyword>
<accession>R0HBN4</accession>
<keyword evidence="3" id="KW-0238">DNA-binding</keyword>
<feature type="transmembrane region" description="Helical" evidence="7">
    <location>
        <begin position="38"/>
        <end position="60"/>
    </location>
</feature>
<dbReference type="InterPro" id="IPR033897">
    <property type="entry name" value="SRF-like_MADS-box"/>
</dbReference>
<dbReference type="GO" id="GO:0046983">
    <property type="term" value="F:protein dimerization activity"/>
    <property type="evidence" value="ECO:0007669"/>
    <property type="project" value="InterPro"/>
</dbReference>
<dbReference type="GO" id="GO:0045944">
    <property type="term" value="P:positive regulation of transcription by RNA polymerase II"/>
    <property type="evidence" value="ECO:0007669"/>
    <property type="project" value="InterPro"/>
</dbReference>
<dbReference type="Gene3D" id="3.40.1810.10">
    <property type="entry name" value="Transcription factor, MADS-box"/>
    <property type="match status" value="1"/>
</dbReference>
<dbReference type="eggNOG" id="KOG0014">
    <property type="taxonomic scope" value="Eukaryota"/>
</dbReference>
<evidence type="ECO:0000256" key="3">
    <source>
        <dbReference type="ARBA" id="ARBA00023125"/>
    </source>
</evidence>
<feature type="region of interest" description="Disordered" evidence="6">
    <location>
        <begin position="72"/>
        <end position="93"/>
    </location>
</feature>
<keyword evidence="7" id="KW-1133">Transmembrane helix</keyword>
<evidence type="ECO:0000313" key="10">
    <source>
        <dbReference type="Proteomes" id="UP000029121"/>
    </source>
</evidence>
<keyword evidence="4" id="KW-0804">Transcription</keyword>
<dbReference type="InterPro" id="IPR036879">
    <property type="entry name" value="TF_MADSbox_sf"/>
</dbReference>
<dbReference type="EMBL" id="KB870810">
    <property type="protein sequence ID" value="EOA21083.1"/>
    <property type="molecule type" value="Genomic_DNA"/>
</dbReference>
<keyword evidence="2" id="KW-0805">Transcription regulation</keyword>
<comment type="subcellular location">
    <subcellularLocation>
        <location evidence="1">Nucleus</location>
    </subcellularLocation>
</comment>
<dbReference type="GO" id="GO:0000981">
    <property type="term" value="F:DNA-binding transcription factor activity, RNA polymerase II-specific"/>
    <property type="evidence" value="ECO:0007669"/>
    <property type="project" value="InterPro"/>
</dbReference>
<evidence type="ECO:0000256" key="2">
    <source>
        <dbReference type="ARBA" id="ARBA00023015"/>
    </source>
</evidence>
<gene>
    <name evidence="9" type="ORF">CARUB_v10001421mg</name>
</gene>
<dbReference type="GO" id="GO:0000978">
    <property type="term" value="F:RNA polymerase II cis-regulatory region sequence-specific DNA binding"/>
    <property type="evidence" value="ECO:0007669"/>
    <property type="project" value="TreeGrafter"/>
</dbReference>
<evidence type="ECO:0000256" key="5">
    <source>
        <dbReference type="ARBA" id="ARBA00023242"/>
    </source>
</evidence>
<dbReference type="SUPFAM" id="SSF55455">
    <property type="entry name" value="SRF-like"/>
    <property type="match status" value="1"/>
</dbReference>
<keyword evidence="10" id="KW-1185">Reference proteome</keyword>
<evidence type="ECO:0000313" key="9">
    <source>
        <dbReference type="EMBL" id="EOA21083.1"/>
    </source>
</evidence>